<keyword evidence="5 8" id="KW-0479">Metal-binding</keyword>
<dbReference type="AlphaFoldDB" id="A0A401H8V7"/>
<comment type="cofactor">
    <cofactor evidence="8">
        <name>Mg(2+)</name>
        <dbReference type="ChEBI" id="CHEBI:18420"/>
    </cofactor>
</comment>
<evidence type="ECO:0000256" key="8">
    <source>
        <dbReference type="HAMAP-Rule" id="MF_00265"/>
    </source>
</evidence>
<dbReference type="InterPro" id="IPR033411">
    <property type="entry name" value="Ribonuclease_PIN"/>
</dbReference>
<evidence type="ECO:0000259" key="9">
    <source>
        <dbReference type="SMART" id="SM00670"/>
    </source>
</evidence>
<dbReference type="Proteomes" id="UP000291213">
    <property type="component" value="Unassembled WGS sequence"/>
</dbReference>
<accession>A0A401H8V7</accession>
<keyword evidence="3 8" id="KW-1277">Toxin-antitoxin system</keyword>
<gene>
    <name evidence="8" type="primary">vapC</name>
    <name evidence="10" type="ORF">apy_04940</name>
</gene>
<dbReference type="SMART" id="SM00670">
    <property type="entry name" value="PINc"/>
    <property type="match status" value="1"/>
</dbReference>
<dbReference type="GO" id="GO:0030688">
    <property type="term" value="C:preribosome, small subunit precursor"/>
    <property type="evidence" value="ECO:0007669"/>
    <property type="project" value="TreeGrafter"/>
</dbReference>
<name>A0A401H8V7_AERPX</name>
<dbReference type="CDD" id="cd09876">
    <property type="entry name" value="PIN_Nob1-like"/>
    <property type="match status" value="1"/>
</dbReference>
<dbReference type="OrthoDB" id="378335at2157"/>
<dbReference type="RefSeq" id="WP_131159816.1">
    <property type="nucleotide sequence ID" value="NZ_BDMD01000020.1"/>
</dbReference>
<keyword evidence="8" id="KW-0460">Magnesium</keyword>
<dbReference type="HAMAP" id="MF_00265">
    <property type="entry name" value="VapC_Nob1"/>
    <property type="match status" value="1"/>
</dbReference>
<organism evidence="10 11">
    <name type="scientific">Aeropyrum pernix</name>
    <dbReference type="NCBI Taxonomy" id="56636"/>
    <lineage>
        <taxon>Archaea</taxon>
        <taxon>Thermoproteota</taxon>
        <taxon>Thermoprotei</taxon>
        <taxon>Desulfurococcales</taxon>
        <taxon>Desulfurococcaceae</taxon>
        <taxon>Aeropyrum</taxon>
    </lineage>
</organism>
<evidence type="ECO:0000256" key="6">
    <source>
        <dbReference type="ARBA" id="ARBA00022801"/>
    </source>
</evidence>
<keyword evidence="6 8" id="KW-0378">Hydrolase</keyword>
<dbReference type="GO" id="GO:0030490">
    <property type="term" value="P:maturation of SSU-rRNA"/>
    <property type="evidence" value="ECO:0007669"/>
    <property type="project" value="TreeGrafter"/>
</dbReference>
<evidence type="ECO:0000256" key="2">
    <source>
        <dbReference type="ARBA" id="ARBA00001947"/>
    </source>
</evidence>
<dbReference type="EMBL" id="BDMD01000020">
    <property type="protein sequence ID" value="GBF08769.1"/>
    <property type="molecule type" value="Genomic_DNA"/>
</dbReference>
<comment type="similarity">
    <text evidence="8">Belongs to the PINc/VapC protein family.</text>
</comment>
<comment type="cofactor">
    <cofactor evidence="2">
        <name>Zn(2+)</name>
        <dbReference type="ChEBI" id="CHEBI:29105"/>
    </cofactor>
</comment>
<dbReference type="InterPro" id="IPR022907">
    <property type="entry name" value="VapC_family"/>
</dbReference>
<keyword evidence="8" id="KW-0800">Toxin</keyword>
<dbReference type="EC" id="3.1.-.-" evidence="8"/>
<evidence type="ECO:0000313" key="11">
    <source>
        <dbReference type="Proteomes" id="UP000291213"/>
    </source>
</evidence>
<dbReference type="Pfam" id="PF17146">
    <property type="entry name" value="PIN_6"/>
    <property type="match status" value="1"/>
</dbReference>
<protein>
    <recommendedName>
        <fullName evidence="8">Ribonuclease VapC</fullName>
        <shortName evidence="8">RNase VapC</shortName>
        <ecNumber evidence="8">3.1.-.-</ecNumber>
    </recommendedName>
    <alternativeName>
        <fullName evidence="8">Putative toxin VapC</fullName>
    </alternativeName>
</protein>
<evidence type="ECO:0000256" key="7">
    <source>
        <dbReference type="ARBA" id="ARBA00045770"/>
    </source>
</evidence>
<evidence type="ECO:0000256" key="1">
    <source>
        <dbReference type="ARBA" id="ARBA00001936"/>
    </source>
</evidence>
<dbReference type="GO" id="GO:0090729">
    <property type="term" value="F:toxin activity"/>
    <property type="evidence" value="ECO:0007669"/>
    <property type="project" value="UniProtKB-KW"/>
</dbReference>
<dbReference type="PANTHER" id="PTHR12814:SF2">
    <property type="entry name" value="RNA-BINDING PROTEIN NOB1"/>
    <property type="match status" value="1"/>
</dbReference>
<dbReference type="GO" id="GO:0000287">
    <property type="term" value="F:magnesium ion binding"/>
    <property type="evidence" value="ECO:0007669"/>
    <property type="project" value="UniProtKB-UniRule"/>
</dbReference>
<evidence type="ECO:0000256" key="3">
    <source>
        <dbReference type="ARBA" id="ARBA00022649"/>
    </source>
</evidence>
<dbReference type="PANTHER" id="PTHR12814">
    <property type="entry name" value="RNA-BINDING PROTEIN NOB1"/>
    <property type="match status" value="1"/>
</dbReference>
<feature type="domain" description="PIN" evidence="9">
    <location>
        <begin position="14"/>
        <end position="121"/>
    </location>
</feature>
<dbReference type="SUPFAM" id="SSF88723">
    <property type="entry name" value="PIN domain-like"/>
    <property type="match status" value="1"/>
</dbReference>
<keyword evidence="4 8" id="KW-0540">Nuclease</keyword>
<comment type="function">
    <text evidence="7">Toxic component of a type II toxin-antitoxin (TA) system. Processes pre-16S-rRNA at its 3' end (the D-site) to yield the mature 3' end.</text>
</comment>
<dbReference type="InterPro" id="IPR029060">
    <property type="entry name" value="PIN-like_dom_sf"/>
</dbReference>
<evidence type="ECO:0000313" key="10">
    <source>
        <dbReference type="EMBL" id="GBF08769.1"/>
    </source>
</evidence>
<reference evidence="10 11" key="1">
    <citation type="submission" date="2017-02" db="EMBL/GenBank/DDBJ databases">
        <title>isolation and characterization of a novel temperate virus Aeropyrum globular virus 1 infecting hyperthermophilic archaeon Aeropyrum.</title>
        <authorList>
            <person name="Yumiya M."/>
            <person name="Yoshida T."/>
            <person name="Sako Y."/>
        </authorList>
    </citation>
    <scope>NUCLEOTIDE SEQUENCE [LARGE SCALE GENOMIC DNA]</scope>
    <source>
        <strain evidence="10 11">YK1-12-2013</strain>
    </source>
</reference>
<feature type="binding site" evidence="8">
    <location>
        <position position="19"/>
    </location>
    <ligand>
        <name>Mg(2+)</name>
        <dbReference type="ChEBI" id="CHEBI:18420"/>
    </ligand>
</feature>
<comment type="function">
    <text evidence="8">Toxic component of a toxin-antitoxin (TA) system. An RNase.</text>
</comment>
<dbReference type="Gene3D" id="3.40.50.1010">
    <property type="entry name" value="5'-nuclease"/>
    <property type="match status" value="1"/>
</dbReference>
<comment type="cofactor">
    <cofactor evidence="1">
        <name>Mn(2+)</name>
        <dbReference type="ChEBI" id="CHEBI:29035"/>
    </cofactor>
</comment>
<feature type="binding site" evidence="8">
    <location>
        <position position="93"/>
    </location>
    <ligand>
        <name>Mg(2+)</name>
        <dbReference type="ChEBI" id="CHEBI:18420"/>
    </ligand>
</feature>
<proteinExistence type="inferred from homology"/>
<dbReference type="GO" id="GO:0016787">
    <property type="term" value="F:hydrolase activity"/>
    <property type="evidence" value="ECO:0007669"/>
    <property type="project" value="UniProtKB-KW"/>
</dbReference>
<evidence type="ECO:0000256" key="4">
    <source>
        <dbReference type="ARBA" id="ARBA00022722"/>
    </source>
</evidence>
<dbReference type="InterPro" id="IPR002716">
    <property type="entry name" value="PIN_dom"/>
</dbReference>
<sequence>MRGSTQGCSPTGREAIVLDTGAFIAGKAAALPGRLATPPRVLEEVRDRGSRSLLELLQTTGRLEVLSPSTRALERAREEARRAGVLGRLSGADLEVLALALDLAWQGCRVAVATDDYTLQRLAARLGLGVVRLRYRGAV</sequence>
<evidence type="ECO:0000256" key="5">
    <source>
        <dbReference type="ARBA" id="ARBA00022723"/>
    </source>
</evidence>
<dbReference type="InterPro" id="IPR039907">
    <property type="entry name" value="NOB1"/>
</dbReference>
<dbReference type="GO" id="GO:0004521">
    <property type="term" value="F:RNA endonuclease activity"/>
    <property type="evidence" value="ECO:0007669"/>
    <property type="project" value="TreeGrafter"/>
</dbReference>
<comment type="caution">
    <text evidence="10">The sequence shown here is derived from an EMBL/GenBank/DDBJ whole genome shotgun (WGS) entry which is preliminary data.</text>
</comment>